<name>A0ABQ5ZYS2_9GAMM</name>
<accession>A0ABQ5ZYS2</accession>
<dbReference type="EMBL" id="BSOR01000019">
    <property type="protein sequence ID" value="GLR63811.1"/>
    <property type="molecule type" value="Genomic_DNA"/>
</dbReference>
<dbReference type="PANTHER" id="PTHR11371">
    <property type="entry name" value="DEOXYRIBONUCLEASE"/>
    <property type="match status" value="1"/>
</dbReference>
<dbReference type="InterPro" id="IPR016202">
    <property type="entry name" value="DNase_I"/>
</dbReference>
<protein>
    <recommendedName>
        <fullName evidence="4">Endonuclease/exonuclease/phosphatase domain-containing protein</fullName>
    </recommendedName>
</protein>
<dbReference type="Proteomes" id="UP001156682">
    <property type="component" value="Unassembled WGS sequence"/>
</dbReference>
<comment type="similarity">
    <text evidence="1">Belongs to the DNase I family.</text>
</comment>
<organism evidence="5 6">
    <name type="scientific">Marinospirillum insulare</name>
    <dbReference type="NCBI Taxonomy" id="217169"/>
    <lineage>
        <taxon>Bacteria</taxon>
        <taxon>Pseudomonadati</taxon>
        <taxon>Pseudomonadota</taxon>
        <taxon>Gammaproteobacteria</taxon>
        <taxon>Oceanospirillales</taxon>
        <taxon>Oceanospirillaceae</taxon>
        <taxon>Marinospirillum</taxon>
    </lineage>
</organism>
<evidence type="ECO:0000313" key="6">
    <source>
        <dbReference type="Proteomes" id="UP001156682"/>
    </source>
</evidence>
<evidence type="ECO:0000259" key="4">
    <source>
        <dbReference type="Pfam" id="PF03372"/>
    </source>
</evidence>
<feature type="domain" description="Endonuclease/exonuclease/phosphatase" evidence="4">
    <location>
        <begin position="38"/>
        <end position="202"/>
    </location>
</feature>
<evidence type="ECO:0000313" key="5">
    <source>
        <dbReference type="EMBL" id="GLR63811.1"/>
    </source>
</evidence>
<dbReference type="RefSeq" id="WP_051610560.1">
    <property type="nucleotide sequence ID" value="NZ_BSOR01000019.1"/>
</dbReference>
<dbReference type="PANTHER" id="PTHR11371:SF31">
    <property type="entry name" value="EXTRACELLULAR NUCLEASE"/>
    <property type="match status" value="1"/>
</dbReference>
<evidence type="ECO:0000256" key="3">
    <source>
        <dbReference type="ARBA" id="ARBA00022801"/>
    </source>
</evidence>
<dbReference type="SUPFAM" id="SSF56219">
    <property type="entry name" value="DNase I-like"/>
    <property type="match status" value="1"/>
</dbReference>
<evidence type="ECO:0000256" key="2">
    <source>
        <dbReference type="ARBA" id="ARBA00022722"/>
    </source>
</evidence>
<sequence>MIKTLVNQLVSPKKLALLLFFCVFSLPLSTLAHDLVVGSWNIQRLGQGQHKNYPALATIASKLDLLAVQEVMTEEGIQLLETELEKLTGEPWGRLTSHAVGSRTYKEMYAFLWRESAVEYLDGAVLYLDRENNFIREPFSAKFKSRRTHKELALGTVHILYGKGIKDRTPEIKALADYWHWLKEIYPNTSLALMGDFNLAPSNKAWDLLKQQAYPLITQGATTLSSKDATFANLYDNIWVEEGTQFVISDAGIIDFPKLLKLNHKKSRKQVSDHAPIYMTLGNATIDLAPQLILQDLTPSTGKVRGNKNSKIYHRPDCCYSEVP</sequence>
<dbReference type="Pfam" id="PF03372">
    <property type="entry name" value="Exo_endo_phos"/>
    <property type="match status" value="1"/>
</dbReference>
<keyword evidence="6" id="KW-1185">Reference proteome</keyword>
<reference evidence="6" key="1">
    <citation type="journal article" date="2019" name="Int. J. Syst. Evol. Microbiol.">
        <title>The Global Catalogue of Microorganisms (GCM) 10K type strain sequencing project: providing services to taxonomists for standard genome sequencing and annotation.</title>
        <authorList>
            <consortium name="The Broad Institute Genomics Platform"/>
            <consortium name="The Broad Institute Genome Sequencing Center for Infectious Disease"/>
            <person name="Wu L."/>
            <person name="Ma J."/>
        </authorList>
    </citation>
    <scope>NUCLEOTIDE SEQUENCE [LARGE SCALE GENOMIC DNA]</scope>
    <source>
        <strain evidence="6">NBRC 100033</strain>
    </source>
</reference>
<dbReference type="CDD" id="cd10283">
    <property type="entry name" value="MnuA_DNase1-like"/>
    <property type="match status" value="1"/>
</dbReference>
<dbReference type="SMART" id="SM00476">
    <property type="entry name" value="DNaseIc"/>
    <property type="match status" value="1"/>
</dbReference>
<proteinExistence type="inferred from homology"/>
<keyword evidence="3" id="KW-0378">Hydrolase</keyword>
<gene>
    <name evidence="5" type="ORF">GCM10007878_12470</name>
</gene>
<dbReference type="InterPro" id="IPR036691">
    <property type="entry name" value="Endo/exonu/phosph_ase_sf"/>
</dbReference>
<dbReference type="InterPro" id="IPR005135">
    <property type="entry name" value="Endo/exonuclease/phosphatase"/>
</dbReference>
<comment type="caution">
    <text evidence="5">The sequence shown here is derived from an EMBL/GenBank/DDBJ whole genome shotgun (WGS) entry which is preliminary data.</text>
</comment>
<keyword evidence="2" id="KW-0540">Nuclease</keyword>
<evidence type="ECO:0000256" key="1">
    <source>
        <dbReference type="ARBA" id="ARBA00007359"/>
    </source>
</evidence>
<dbReference type="Gene3D" id="3.60.10.10">
    <property type="entry name" value="Endonuclease/exonuclease/phosphatase"/>
    <property type="match status" value="1"/>
</dbReference>